<protein>
    <recommendedName>
        <fullName evidence="8">VTT domain-containing protein</fullName>
    </recommendedName>
</protein>
<evidence type="ECO:0000313" key="9">
    <source>
        <dbReference type="EMBL" id="KYF57677.1"/>
    </source>
</evidence>
<name>A0A150PPL6_SORCE</name>
<feature type="compositionally biased region" description="Pro residues" evidence="6">
    <location>
        <begin position="1"/>
        <end position="21"/>
    </location>
</feature>
<feature type="domain" description="VTT" evidence="8">
    <location>
        <begin position="88"/>
        <end position="204"/>
    </location>
</feature>
<sequence>MPPSSPGSAAPRPPGSSPLPGKPARARRTWTGWAGFSGLLLLGILVPFFLFADRLEAAARALLASPPPAAATALVLGGLLAGDVVLPVPSSFVSTAAGGLLGFWRGTAVSWAGMMAGSALGYWLGARAGAPALRRMVGEAELARLARAAERHGPWFLLLFRGVPVLSEASVVFAGAGRMPRRAFATVTALANLGISATYAAVGASAAQLASTLPLFAGIVLLPGLALLLARLPERWRRAARAREAPRARDRDHRPD</sequence>
<dbReference type="InterPro" id="IPR051311">
    <property type="entry name" value="DedA_domain"/>
</dbReference>
<evidence type="ECO:0000256" key="1">
    <source>
        <dbReference type="ARBA" id="ARBA00004651"/>
    </source>
</evidence>
<feature type="transmembrane region" description="Helical" evidence="7">
    <location>
        <begin position="213"/>
        <end position="232"/>
    </location>
</feature>
<evidence type="ECO:0000256" key="3">
    <source>
        <dbReference type="ARBA" id="ARBA00022692"/>
    </source>
</evidence>
<dbReference type="AlphaFoldDB" id="A0A150PPL6"/>
<dbReference type="GO" id="GO:0005886">
    <property type="term" value="C:plasma membrane"/>
    <property type="evidence" value="ECO:0007669"/>
    <property type="project" value="UniProtKB-SubCell"/>
</dbReference>
<dbReference type="PANTHER" id="PTHR42709">
    <property type="entry name" value="ALKALINE PHOSPHATASE LIKE PROTEIN"/>
    <property type="match status" value="1"/>
</dbReference>
<evidence type="ECO:0000256" key="7">
    <source>
        <dbReference type="SAM" id="Phobius"/>
    </source>
</evidence>
<comment type="subcellular location">
    <subcellularLocation>
        <location evidence="1">Cell membrane</location>
        <topology evidence="1">Multi-pass membrane protein</topology>
    </subcellularLocation>
</comment>
<evidence type="ECO:0000256" key="4">
    <source>
        <dbReference type="ARBA" id="ARBA00022989"/>
    </source>
</evidence>
<proteinExistence type="predicted"/>
<evidence type="ECO:0000256" key="6">
    <source>
        <dbReference type="SAM" id="MobiDB-lite"/>
    </source>
</evidence>
<feature type="transmembrane region" description="Helical" evidence="7">
    <location>
        <begin position="62"/>
        <end position="82"/>
    </location>
</feature>
<dbReference type="InterPro" id="IPR032816">
    <property type="entry name" value="VTT_dom"/>
</dbReference>
<feature type="transmembrane region" description="Helical" evidence="7">
    <location>
        <begin position="183"/>
        <end position="207"/>
    </location>
</feature>
<evidence type="ECO:0000313" key="10">
    <source>
        <dbReference type="Proteomes" id="UP000075420"/>
    </source>
</evidence>
<keyword evidence="4 7" id="KW-1133">Transmembrane helix</keyword>
<evidence type="ECO:0000259" key="8">
    <source>
        <dbReference type="Pfam" id="PF09335"/>
    </source>
</evidence>
<gene>
    <name evidence="9" type="ORF">BE08_14110</name>
</gene>
<evidence type="ECO:0000256" key="5">
    <source>
        <dbReference type="ARBA" id="ARBA00023136"/>
    </source>
</evidence>
<dbReference type="Pfam" id="PF09335">
    <property type="entry name" value="VTT_dom"/>
    <property type="match status" value="1"/>
</dbReference>
<dbReference type="Proteomes" id="UP000075420">
    <property type="component" value="Unassembled WGS sequence"/>
</dbReference>
<dbReference type="EMBL" id="JELY01000886">
    <property type="protein sequence ID" value="KYF57677.1"/>
    <property type="molecule type" value="Genomic_DNA"/>
</dbReference>
<dbReference type="PANTHER" id="PTHR42709:SF6">
    <property type="entry name" value="UNDECAPRENYL PHOSPHATE TRANSPORTER A"/>
    <property type="match status" value="1"/>
</dbReference>
<keyword evidence="3 7" id="KW-0812">Transmembrane</keyword>
<organism evidence="9 10">
    <name type="scientific">Sorangium cellulosum</name>
    <name type="common">Polyangium cellulosum</name>
    <dbReference type="NCBI Taxonomy" id="56"/>
    <lineage>
        <taxon>Bacteria</taxon>
        <taxon>Pseudomonadati</taxon>
        <taxon>Myxococcota</taxon>
        <taxon>Polyangia</taxon>
        <taxon>Polyangiales</taxon>
        <taxon>Polyangiaceae</taxon>
        <taxon>Sorangium</taxon>
    </lineage>
</organism>
<reference evidence="9 10" key="1">
    <citation type="submission" date="2014-02" db="EMBL/GenBank/DDBJ databases">
        <title>The small core and large imbalanced accessory genome model reveals a collaborative survival strategy of Sorangium cellulosum strains in nature.</title>
        <authorList>
            <person name="Han K."/>
            <person name="Peng R."/>
            <person name="Blom J."/>
            <person name="Li Y.-Z."/>
        </authorList>
    </citation>
    <scope>NUCLEOTIDE SEQUENCE [LARGE SCALE GENOMIC DNA]</scope>
    <source>
        <strain evidence="9 10">So0157-25</strain>
    </source>
</reference>
<feature type="transmembrane region" description="Helical" evidence="7">
    <location>
        <begin position="102"/>
        <end position="125"/>
    </location>
</feature>
<keyword evidence="2" id="KW-1003">Cell membrane</keyword>
<keyword evidence="5 7" id="KW-0472">Membrane</keyword>
<feature type="transmembrane region" description="Helical" evidence="7">
    <location>
        <begin position="30"/>
        <end position="50"/>
    </location>
</feature>
<comment type="caution">
    <text evidence="9">The sequence shown here is derived from an EMBL/GenBank/DDBJ whole genome shotgun (WGS) entry which is preliminary data.</text>
</comment>
<accession>A0A150PPL6</accession>
<feature type="region of interest" description="Disordered" evidence="6">
    <location>
        <begin position="1"/>
        <end position="24"/>
    </location>
</feature>
<evidence type="ECO:0000256" key="2">
    <source>
        <dbReference type="ARBA" id="ARBA00022475"/>
    </source>
</evidence>